<protein>
    <submittedName>
        <fullName evidence="3">NAC A/B domain</fullName>
    </submittedName>
</protein>
<accession>A0A8J6AZ10</accession>
<reference evidence="3" key="1">
    <citation type="submission" date="2021-05" db="EMBL/GenBank/DDBJ databases">
        <title>A free-living protist that lacks canonical eukaryotic 1 DNA replication and segregation systems.</title>
        <authorList>
            <person name="Salas-Leiva D.E."/>
            <person name="Tromer E.C."/>
            <person name="Curtis B.A."/>
            <person name="Jerlstrom-Hultqvist J."/>
            <person name="Kolisko M."/>
            <person name="Yi Z."/>
            <person name="Salas-Leiva J.S."/>
            <person name="Gallot-Lavallee L."/>
            <person name="Kops G.J.P.L."/>
            <person name="Archibald J.M."/>
            <person name="Simpson A.G.B."/>
            <person name="Roger A.J."/>
        </authorList>
    </citation>
    <scope>NUCLEOTIDE SEQUENCE</scope>
    <source>
        <strain evidence="3">BICM</strain>
    </source>
</reference>
<dbReference type="Gene3D" id="1.10.8.10">
    <property type="entry name" value="DNA helicase RuvA subunit, C-terminal domain"/>
    <property type="match status" value="1"/>
</dbReference>
<dbReference type="InterPro" id="IPR044034">
    <property type="entry name" value="NAC-like_UBA"/>
</dbReference>
<dbReference type="PANTHER" id="PTHR21713">
    <property type="entry name" value="NASCENT POLYPEPTIDE ASSOCIATED COMPLEX ALPHA SUBUNIT-RELATED"/>
    <property type="match status" value="1"/>
</dbReference>
<dbReference type="AlphaFoldDB" id="A0A8J6AZ10"/>
<name>A0A8J6AZ10_9EUKA</name>
<feature type="region of interest" description="Disordered" evidence="1">
    <location>
        <begin position="1"/>
        <end position="21"/>
    </location>
</feature>
<dbReference type="Proteomes" id="UP000717585">
    <property type="component" value="Unassembled WGS sequence"/>
</dbReference>
<evidence type="ECO:0000313" key="4">
    <source>
        <dbReference type="Proteomes" id="UP000717585"/>
    </source>
</evidence>
<dbReference type="Gene3D" id="2.20.70.30">
    <property type="entry name" value="Nascent polypeptide-associated complex domain"/>
    <property type="match status" value="1"/>
</dbReference>
<gene>
    <name evidence="3" type="ORF">J8273_0643</name>
</gene>
<feature type="region of interest" description="Disordered" evidence="1">
    <location>
        <begin position="84"/>
        <end position="114"/>
    </location>
</feature>
<dbReference type="InterPro" id="IPR016641">
    <property type="entry name" value="EGD2/NACA0like"/>
</dbReference>
<dbReference type="InterPro" id="IPR038187">
    <property type="entry name" value="NAC_A/B_dom_sf"/>
</dbReference>
<dbReference type="Pfam" id="PF19026">
    <property type="entry name" value="UBA_HYPK"/>
    <property type="match status" value="1"/>
</dbReference>
<dbReference type="EMBL" id="JAHDYR010000001">
    <property type="protein sequence ID" value="KAG9397513.1"/>
    <property type="molecule type" value="Genomic_DNA"/>
</dbReference>
<feature type="compositionally biased region" description="Low complexity" evidence="1">
    <location>
        <begin position="84"/>
        <end position="103"/>
    </location>
</feature>
<proteinExistence type="predicted"/>
<evidence type="ECO:0000259" key="2">
    <source>
        <dbReference type="PROSITE" id="PS51151"/>
    </source>
</evidence>
<evidence type="ECO:0000313" key="3">
    <source>
        <dbReference type="EMBL" id="KAG9397513.1"/>
    </source>
</evidence>
<sequence length="163" mass="17565">MSAEEVAAVPELPPRQISRHEAKARANFEKVPGLEKIENRMVKLKRAGATFNMAQAEVYFHKASKTYIIFGEPVFEDPTQRFAQQAAAGQEEAKAAADAAAAGETKDTEAAEELEAEPVDATGVDDSDLQLVMSQADCTREAAIKAIKENNNDVVAAIMALSE</sequence>
<evidence type="ECO:0000256" key="1">
    <source>
        <dbReference type="SAM" id="MobiDB-lite"/>
    </source>
</evidence>
<keyword evidence="4" id="KW-1185">Reference proteome</keyword>
<dbReference type="OrthoDB" id="3169036at2759"/>
<feature type="domain" description="NAC-A/B" evidence="2">
    <location>
        <begin position="11"/>
        <end position="82"/>
    </location>
</feature>
<dbReference type="PROSITE" id="PS51151">
    <property type="entry name" value="NAC_AB"/>
    <property type="match status" value="1"/>
</dbReference>
<dbReference type="InterPro" id="IPR002715">
    <property type="entry name" value="Nas_poly-pep-assoc_cplx_dom"/>
</dbReference>
<dbReference type="GO" id="GO:0005854">
    <property type="term" value="C:nascent polypeptide-associated complex"/>
    <property type="evidence" value="ECO:0007669"/>
    <property type="project" value="InterPro"/>
</dbReference>
<comment type="caution">
    <text evidence="3">The sequence shown here is derived from an EMBL/GenBank/DDBJ whole genome shotgun (WGS) entry which is preliminary data.</text>
</comment>
<organism evidence="3 4">
    <name type="scientific">Carpediemonas membranifera</name>
    <dbReference type="NCBI Taxonomy" id="201153"/>
    <lineage>
        <taxon>Eukaryota</taxon>
        <taxon>Metamonada</taxon>
        <taxon>Carpediemonas-like organisms</taxon>
        <taxon>Carpediemonas</taxon>
    </lineage>
</organism>